<name>A0A5B9DUN2_9HYPH</name>
<sequence>MPTITSKDGTRIAYQREGSGPALIHVAGAIQHRAIDPTLAQLSALLADSFTVILYDRRGRGESADAPRYAVERELEDIAALIDVVGGRAALLGYSSGAVLAAEAALAGLPVESLMLYEPPFALPPARQPMPADYLPKLDGYIARGDRDGAARHFFIAGAGVPPDMVEGMAASPFWSVVTAIAPTLAYDTRILERAYADGALAQRWAGITTPTLVLDGEATPTELPYIRHAVETVAAAIPNARRRTLPGQGHGPAAEAIAPALREFLGA</sequence>
<dbReference type="PANTHER" id="PTHR43433">
    <property type="entry name" value="HYDROLASE, ALPHA/BETA FOLD FAMILY PROTEIN"/>
    <property type="match status" value="1"/>
</dbReference>
<dbReference type="Gene3D" id="3.40.50.1820">
    <property type="entry name" value="alpha/beta hydrolase"/>
    <property type="match status" value="1"/>
</dbReference>
<dbReference type="InterPro" id="IPR050471">
    <property type="entry name" value="AB_hydrolase"/>
</dbReference>
<accession>A0A5B9DUN2</accession>
<organism evidence="2 3">
    <name type="scientific">Paradevosia tibetensis</name>
    <dbReference type="NCBI Taxonomy" id="1447062"/>
    <lineage>
        <taxon>Bacteria</taxon>
        <taxon>Pseudomonadati</taxon>
        <taxon>Pseudomonadota</taxon>
        <taxon>Alphaproteobacteria</taxon>
        <taxon>Hyphomicrobiales</taxon>
        <taxon>Devosiaceae</taxon>
        <taxon>Paradevosia</taxon>
    </lineage>
</organism>
<evidence type="ECO:0000313" key="3">
    <source>
        <dbReference type="Proteomes" id="UP000321062"/>
    </source>
</evidence>
<dbReference type="InterPro" id="IPR029058">
    <property type="entry name" value="AB_hydrolase_fold"/>
</dbReference>
<protein>
    <submittedName>
        <fullName evidence="2">Alpha/beta hydrolase</fullName>
    </submittedName>
</protein>
<evidence type="ECO:0000313" key="2">
    <source>
        <dbReference type="EMBL" id="QEE22615.1"/>
    </source>
</evidence>
<proteinExistence type="predicted"/>
<dbReference type="Pfam" id="PF12697">
    <property type="entry name" value="Abhydrolase_6"/>
    <property type="match status" value="1"/>
</dbReference>
<gene>
    <name evidence="2" type="ORF">FNA67_21690</name>
</gene>
<dbReference type="OrthoDB" id="63519at2"/>
<feature type="domain" description="AB hydrolase-1" evidence="1">
    <location>
        <begin position="38"/>
        <end position="255"/>
    </location>
</feature>
<dbReference type="RefSeq" id="WP_147658088.1">
    <property type="nucleotide sequence ID" value="NZ_BMFM01000001.1"/>
</dbReference>
<keyword evidence="3" id="KW-1185">Reference proteome</keyword>
<keyword evidence="2" id="KW-0378">Hydrolase</keyword>
<dbReference type="PANTHER" id="PTHR43433:SF10">
    <property type="entry name" value="AB HYDROLASE-1 DOMAIN-CONTAINING PROTEIN"/>
    <property type="match status" value="1"/>
</dbReference>
<reference evidence="2 3" key="1">
    <citation type="journal article" date="2015" name="Int. J. Syst. Evol. Microbiol.">
        <title>Youhaiella tibetensis gen. nov., sp. nov., isolated from subsurface sediment.</title>
        <authorList>
            <person name="Wang Y.X."/>
            <person name="Huang F.Q."/>
            <person name="Nogi Y."/>
            <person name="Pang S.J."/>
            <person name="Wang P.K."/>
            <person name="Lv J."/>
        </authorList>
    </citation>
    <scope>NUCLEOTIDE SEQUENCE [LARGE SCALE GENOMIC DNA]</scope>
    <source>
        <strain evidence="3">fig4</strain>
    </source>
</reference>
<dbReference type="EMBL" id="CP041690">
    <property type="protein sequence ID" value="QEE22615.1"/>
    <property type="molecule type" value="Genomic_DNA"/>
</dbReference>
<dbReference type="InterPro" id="IPR000073">
    <property type="entry name" value="AB_hydrolase_1"/>
</dbReference>
<dbReference type="KEGG" id="yti:FNA67_21690"/>
<evidence type="ECO:0000259" key="1">
    <source>
        <dbReference type="Pfam" id="PF12697"/>
    </source>
</evidence>
<dbReference type="SUPFAM" id="SSF53474">
    <property type="entry name" value="alpha/beta-Hydrolases"/>
    <property type="match status" value="1"/>
</dbReference>
<dbReference type="Proteomes" id="UP000321062">
    <property type="component" value="Chromosome"/>
</dbReference>
<dbReference type="AlphaFoldDB" id="A0A5B9DUN2"/>
<dbReference type="GO" id="GO:0016787">
    <property type="term" value="F:hydrolase activity"/>
    <property type="evidence" value="ECO:0007669"/>
    <property type="project" value="UniProtKB-KW"/>
</dbReference>